<dbReference type="eggNOG" id="COG3141">
    <property type="taxonomic scope" value="Bacteria"/>
</dbReference>
<gene>
    <name evidence="2" type="ordered locus">Marme_3406</name>
</gene>
<dbReference type="Pfam" id="PF07130">
    <property type="entry name" value="YebG"/>
    <property type="match status" value="1"/>
</dbReference>
<feature type="compositionally biased region" description="Acidic residues" evidence="1">
    <location>
        <begin position="128"/>
        <end position="138"/>
    </location>
</feature>
<dbReference type="HOGENOM" id="CLU_146554_0_0_6"/>
<dbReference type="PATRIC" id="fig|717774.3.peg.3507"/>
<evidence type="ECO:0000256" key="1">
    <source>
        <dbReference type="SAM" id="MobiDB-lite"/>
    </source>
</evidence>
<reference evidence="2 3" key="1">
    <citation type="journal article" date="2012" name="Stand. Genomic Sci.">
        <title>Complete genome sequence of the melanogenic marine bacterium Marinomonas mediterranea type strain (MMB-1(T)).</title>
        <authorList>
            <person name="Lucas-Elio P."/>
            <person name="Goodwin L."/>
            <person name="Woyke T."/>
            <person name="Pitluck S."/>
            <person name="Nolan M."/>
            <person name="Kyrpides N.C."/>
            <person name="Detter J.C."/>
            <person name="Copeland A."/>
            <person name="Teshima H."/>
            <person name="Bruce D."/>
            <person name="Detter C."/>
            <person name="Tapia R."/>
            <person name="Han S."/>
            <person name="Land M.L."/>
            <person name="Ivanova N."/>
            <person name="Mikhailova N."/>
            <person name="Johnston A.W."/>
            <person name="Sanchez-Amat A."/>
        </authorList>
    </citation>
    <scope>NUCLEOTIDE SEQUENCE [LARGE SCALE GENOMIC DNA]</scope>
    <source>
        <strain evidence="3">ATCC 700492 / JCM 21426 / NBRC 103028 / MMB-1</strain>
    </source>
</reference>
<feature type="compositionally biased region" description="Acidic residues" evidence="1">
    <location>
        <begin position="100"/>
        <end position="120"/>
    </location>
</feature>
<dbReference type="EMBL" id="CP002583">
    <property type="protein sequence ID" value="ADZ92622.1"/>
    <property type="molecule type" value="Genomic_DNA"/>
</dbReference>
<sequence length="138" mass="15113">MPVIIKYVVERNGSEKMTFTNKSDADAYDKLLDTADALADLISSGYILEDPAQVETLAMFLANNKNDVLAALGNKRKKTKPSLDATSEKASDIQPKSPDLLDELVIEPDEDTAYSEDDISESTTQFEAVDDYLDTDAA</sequence>
<dbReference type="InterPro" id="IPR038627">
    <property type="entry name" value="YebG-like_sf"/>
</dbReference>
<dbReference type="Proteomes" id="UP000001062">
    <property type="component" value="Chromosome"/>
</dbReference>
<dbReference type="Gene3D" id="1.10.10.710">
    <property type="entry name" value="PSPTO_1197 like"/>
    <property type="match status" value="1"/>
</dbReference>
<proteinExistence type="predicted"/>
<dbReference type="RefSeq" id="WP_013662524.1">
    <property type="nucleotide sequence ID" value="NC_015276.1"/>
</dbReference>
<dbReference type="KEGG" id="mme:Marme_3406"/>
<keyword evidence="3" id="KW-1185">Reference proteome</keyword>
<evidence type="ECO:0000313" key="3">
    <source>
        <dbReference type="Proteomes" id="UP000001062"/>
    </source>
</evidence>
<protein>
    <submittedName>
        <fullName evidence="2">YebG family protein</fullName>
    </submittedName>
</protein>
<feature type="region of interest" description="Disordered" evidence="1">
    <location>
        <begin position="79"/>
        <end position="138"/>
    </location>
</feature>
<dbReference type="InterPro" id="IPR009813">
    <property type="entry name" value="Uncharacterised_YebG"/>
</dbReference>
<accession>F2K4X9</accession>
<dbReference type="AlphaFoldDB" id="F2K4X9"/>
<organism evidence="2 3">
    <name type="scientific">Marinomonas mediterranea (strain ATCC 700492 / JCM 21426 / NBRC 103028 / MMB-1)</name>
    <dbReference type="NCBI Taxonomy" id="717774"/>
    <lineage>
        <taxon>Bacteria</taxon>
        <taxon>Pseudomonadati</taxon>
        <taxon>Pseudomonadota</taxon>
        <taxon>Gammaproteobacteria</taxon>
        <taxon>Oceanospirillales</taxon>
        <taxon>Oceanospirillaceae</taxon>
        <taxon>Marinomonas</taxon>
    </lineage>
</organism>
<dbReference type="STRING" id="717774.Marme_3406"/>
<evidence type="ECO:0000313" key="2">
    <source>
        <dbReference type="EMBL" id="ADZ92622.1"/>
    </source>
</evidence>
<name>F2K4X9_MARM1</name>
<dbReference type="OrthoDB" id="6415307at2"/>